<dbReference type="Proteomes" id="UP000216173">
    <property type="component" value="Unassembled WGS sequence"/>
</dbReference>
<gene>
    <name evidence="1" type="ORF">CGU03_04565</name>
</gene>
<comment type="caution">
    <text evidence="1">The sequence shown here is derived from an EMBL/GenBank/DDBJ whole genome shotgun (WGS) entry which is preliminary data.</text>
</comment>
<dbReference type="EMBL" id="NMSH01000004">
    <property type="protein sequence ID" value="PAR22250.1"/>
    <property type="molecule type" value="Genomic_DNA"/>
</dbReference>
<evidence type="ECO:0000313" key="1">
    <source>
        <dbReference type="EMBL" id="PAR22250.1"/>
    </source>
</evidence>
<reference evidence="2" key="1">
    <citation type="submission" date="2017-07" db="EMBL/GenBank/DDBJ databases">
        <authorList>
            <person name="Boucher Y."/>
            <person name="Orata F.D."/>
        </authorList>
    </citation>
    <scope>NUCLEOTIDE SEQUENCE [LARGE SCALE GENOMIC DNA]</scope>
    <source>
        <strain evidence="2">OYP9E10</strain>
    </source>
</reference>
<evidence type="ECO:0000313" key="2">
    <source>
        <dbReference type="Proteomes" id="UP000216173"/>
    </source>
</evidence>
<accession>A0A271VVT1</accession>
<sequence length="61" mass="6998">MSALKFNRYVQVARVKLLFERSESSFCMRKRNASQSQIDFTGFTASITCDGKYQLDFDSSS</sequence>
<protein>
    <submittedName>
        <fullName evidence="1">Uncharacterized protein</fullName>
    </submittedName>
</protein>
<name>A0A271VVT1_VIBMT</name>
<dbReference type="AlphaFoldDB" id="A0A271VVT1"/>
<organism evidence="1 2">
    <name type="scientific">Vibrio metoecus</name>
    <dbReference type="NCBI Taxonomy" id="1481663"/>
    <lineage>
        <taxon>Bacteria</taxon>
        <taxon>Pseudomonadati</taxon>
        <taxon>Pseudomonadota</taxon>
        <taxon>Gammaproteobacteria</taxon>
        <taxon>Vibrionales</taxon>
        <taxon>Vibrionaceae</taxon>
        <taxon>Vibrio</taxon>
    </lineage>
</organism>
<proteinExistence type="predicted"/>